<keyword evidence="1 2" id="KW-0732">Signal</keyword>
<accession>A0A2Z4HQ32</accession>
<name>A0A2Z4HQ32_RIPPE</name>
<organism evidence="3">
    <name type="scientific">Riptortus pedestris</name>
    <name type="common">Bean bug</name>
    <dbReference type="NCBI Taxonomy" id="329032"/>
    <lineage>
        <taxon>Eukaryota</taxon>
        <taxon>Metazoa</taxon>
        <taxon>Ecdysozoa</taxon>
        <taxon>Arthropoda</taxon>
        <taxon>Hexapoda</taxon>
        <taxon>Insecta</taxon>
        <taxon>Pterygota</taxon>
        <taxon>Neoptera</taxon>
        <taxon>Paraneoptera</taxon>
        <taxon>Hemiptera</taxon>
        <taxon>Heteroptera</taxon>
        <taxon>Panheteroptera</taxon>
        <taxon>Pentatomomorpha</taxon>
        <taxon>Coreoidea</taxon>
        <taxon>Alydidae</taxon>
        <taxon>Riptortus</taxon>
    </lineage>
</organism>
<dbReference type="Pfam" id="PF01395">
    <property type="entry name" value="PBP_GOBP"/>
    <property type="match status" value="1"/>
</dbReference>
<proteinExistence type="evidence at transcript level"/>
<evidence type="ECO:0000256" key="1">
    <source>
        <dbReference type="ARBA" id="ARBA00022729"/>
    </source>
</evidence>
<feature type="signal peptide" evidence="2">
    <location>
        <begin position="1"/>
        <end position="24"/>
    </location>
</feature>
<dbReference type="InterPro" id="IPR006170">
    <property type="entry name" value="PBP/GOBP"/>
</dbReference>
<dbReference type="PANTHER" id="PTHR11857">
    <property type="entry name" value="ODORANT BINDING PROTEIN-RELATED"/>
    <property type="match status" value="1"/>
</dbReference>
<dbReference type="GO" id="GO:0007608">
    <property type="term" value="P:sensory perception of smell"/>
    <property type="evidence" value="ECO:0007669"/>
    <property type="project" value="TreeGrafter"/>
</dbReference>
<reference evidence="3" key="1">
    <citation type="journal article" date="2011" name="Insect Biochem. Mol. Biol.">
        <title>Identification and tissue distribution of odorant binding protein genes in the lucerne plant bug Adelphocoris lineolatus (Goeze).</title>
        <authorList>
            <person name="Gu S.H."/>
            <person name="Wang S.P."/>
            <person name="Zhang X.Y."/>
            <person name="Wu K.M."/>
            <person name="Guo Y.Y."/>
            <person name="Zhou J.J."/>
            <person name="Zhang Y.J."/>
        </authorList>
    </citation>
    <scope>NUCLEOTIDE SEQUENCE</scope>
    <source>
        <tissue evidence="3">Antenna</tissue>
    </source>
</reference>
<evidence type="ECO:0000313" key="3">
    <source>
        <dbReference type="EMBL" id="AWW17238.1"/>
    </source>
</evidence>
<evidence type="ECO:0000256" key="2">
    <source>
        <dbReference type="SAM" id="SignalP"/>
    </source>
</evidence>
<protein>
    <submittedName>
        <fullName evidence="3">Odorant-binding protein 4</fullName>
    </submittedName>
</protein>
<gene>
    <name evidence="3" type="primary">OBP4</name>
</gene>
<dbReference type="GO" id="GO:0005549">
    <property type="term" value="F:odorant binding"/>
    <property type="evidence" value="ECO:0007669"/>
    <property type="project" value="InterPro"/>
</dbReference>
<dbReference type="EMBL" id="MF627737">
    <property type="protein sequence ID" value="AWW17238.1"/>
    <property type="molecule type" value="mRNA"/>
</dbReference>
<feature type="chain" id="PRO_5016255502" evidence="2">
    <location>
        <begin position="25"/>
        <end position="146"/>
    </location>
</feature>
<dbReference type="SMART" id="SM00708">
    <property type="entry name" value="PhBP"/>
    <property type="match status" value="1"/>
</dbReference>
<dbReference type="InterPro" id="IPR036728">
    <property type="entry name" value="PBP_GOBP_sf"/>
</dbReference>
<sequence>MAHRSNSHIILIYIALIAIHQLRAQEPKGTQFKKRFLRYSSHCAQQHSTTLVDIMGLLAGEETSSSSGKCYILCMLAQYKIINRDGGYRRETFKEFLNSMPESRFKKSLEASSQDCYKQDNQEECEKAYRFARCFYTSAISSKKYP</sequence>
<dbReference type="AlphaFoldDB" id="A0A2Z4HQ32"/>
<dbReference type="GO" id="GO:0005615">
    <property type="term" value="C:extracellular space"/>
    <property type="evidence" value="ECO:0007669"/>
    <property type="project" value="TreeGrafter"/>
</dbReference>
<dbReference type="CDD" id="cd23992">
    <property type="entry name" value="PBP_GOBP"/>
    <property type="match status" value="1"/>
</dbReference>
<dbReference type="SUPFAM" id="SSF47565">
    <property type="entry name" value="Insect pheromone/odorant-binding proteins"/>
    <property type="match status" value="1"/>
</dbReference>
<dbReference type="Gene3D" id="1.10.238.20">
    <property type="entry name" value="Pheromone/general odorant binding protein domain"/>
    <property type="match status" value="1"/>
</dbReference>
<reference evidence="3" key="2">
    <citation type="submission" date="2017-08" db="EMBL/GenBank/DDBJ databases">
        <authorList>
            <person name="de Groot N.N."/>
        </authorList>
    </citation>
    <scope>NUCLEOTIDE SEQUENCE</scope>
    <source>
        <tissue evidence="3">Antenna</tissue>
    </source>
</reference>